<proteinExistence type="predicted"/>
<accession>A0A420WU72</accession>
<evidence type="ECO:0000313" key="4">
    <source>
        <dbReference type="Proteomes" id="UP000281975"/>
    </source>
</evidence>
<feature type="signal peptide" evidence="2">
    <location>
        <begin position="1"/>
        <end position="31"/>
    </location>
</feature>
<dbReference type="AlphaFoldDB" id="A0A420WU72"/>
<evidence type="ECO:0000256" key="2">
    <source>
        <dbReference type="SAM" id="SignalP"/>
    </source>
</evidence>
<name>A0A420WU72_9GAMM</name>
<evidence type="ECO:0000256" key="1">
    <source>
        <dbReference type="SAM" id="MobiDB-lite"/>
    </source>
</evidence>
<reference evidence="3 4" key="1">
    <citation type="submission" date="2018-10" db="EMBL/GenBank/DDBJ databases">
        <title>Genomic Encyclopedia of Type Strains, Phase IV (KMG-IV): sequencing the most valuable type-strain genomes for metagenomic binning, comparative biology and taxonomic classification.</title>
        <authorList>
            <person name="Goeker M."/>
        </authorList>
    </citation>
    <scope>NUCLEOTIDE SEQUENCE [LARGE SCALE GENOMIC DNA]</scope>
    <source>
        <strain evidence="3 4">DSM 23229</strain>
    </source>
</reference>
<dbReference type="OrthoDB" id="5296182at2"/>
<evidence type="ECO:0000313" key="3">
    <source>
        <dbReference type="EMBL" id="RKQ96980.1"/>
    </source>
</evidence>
<feature type="chain" id="PRO_5019185757" evidence="2">
    <location>
        <begin position="32"/>
        <end position="101"/>
    </location>
</feature>
<keyword evidence="2" id="KW-0732">Signal</keyword>
<protein>
    <submittedName>
        <fullName evidence="3">Uncharacterized protein DUF2782</fullName>
    </submittedName>
</protein>
<comment type="caution">
    <text evidence="3">The sequence shown here is derived from an EMBL/GenBank/DDBJ whole genome shotgun (WGS) entry which is preliminary data.</text>
</comment>
<gene>
    <name evidence="3" type="ORF">C7446_2841</name>
</gene>
<dbReference type="InterPro" id="IPR021357">
    <property type="entry name" value="DUF2782"/>
</dbReference>
<dbReference type="EMBL" id="RBIN01000008">
    <property type="protein sequence ID" value="RKQ96980.1"/>
    <property type="molecule type" value="Genomic_DNA"/>
</dbReference>
<feature type="region of interest" description="Disordered" evidence="1">
    <location>
        <begin position="82"/>
        <end position="101"/>
    </location>
</feature>
<dbReference type="Pfam" id="PF11191">
    <property type="entry name" value="DUF2782"/>
    <property type="match status" value="1"/>
</dbReference>
<dbReference type="Gene3D" id="2.20.130.30">
    <property type="entry name" value="Protein of unknown function DUF2782"/>
    <property type="match status" value="1"/>
</dbReference>
<dbReference type="Proteomes" id="UP000281975">
    <property type="component" value="Unassembled WGS sequence"/>
</dbReference>
<sequence>MPVVSRHACFPGLRTWPILLLGLLPALPVAADETPRPRITTHHEADRLIREYRIDHRLYAIEVVDEDTAVTLIDRDGDGNFQRAAGVEGTPPVPDWVRHDE</sequence>
<organism evidence="3 4">
    <name type="scientific">Kushneria sinocarnis</name>
    <dbReference type="NCBI Taxonomy" id="595502"/>
    <lineage>
        <taxon>Bacteria</taxon>
        <taxon>Pseudomonadati</taxon>
        <taxon>Pseudomonadota</taxon>
        <taxon>Gammaproteobacteria</taxon>
        <taxon>Oceanospirillales</taxon>
        <taxon>Halomonadaceae</taxon>
        <taxon>Kushneria</taxon>
    </lineage>
</organism>
<dbReference type="RefSeq" id="WP_121173746.1">
    <property type="nucleotide sequence ID" value="NZ_RBIN01000008.1"/>
</dbReference>
<keyword evidence="4" id="KW-1185">Reference proteome</keyword>